<name>A0A7T8EBQ3_9GAMM</name>
<gene>
    <name evidence="2" type="ORF">D7032_09400</name>
</gene>
<dbReference type="AlphaFoldDB" id="A0A7T8EBQ3"/>
<dbReference type="InterPro" id="IPR051783">
    <property type="entry name" value="NAD(P)-dependent_oxidoreduct"/>
</dbReference>
<dbReference type="SUPFAM" id="SSF51735">
    <property type="entry name" value="NAD(P)-binding Rossmann-fold domains"/>
    <property type="match status" value="1"/>
</dbReference>
<dbReference type="InterPro" id="IPR001509">
    <property type="entry name" value="Epimerase_deHydtase"/>
</dbReference>
<proteinExistence type="predicted"/>
<dbReference type="PANTHER" id="PTHR48079:SF6">
    <property type="entry name" value="NAD(P)-BINDING DOMAIN-CONTAINING PROTEIN-RELATED"/>
    <property type="match status" value="1"/>
</dbReference>
<dbReference type="PANTHER" id="PTHR48079">
    <property type="entry name" value="PROTEIN YEEZ"/>
    <property type="match status" value="1"/>
</dbReference>
<dbReference type="CDD" id="cd05266">
    <property type="entry name" value="SDR_a4"/>
    <property type="match status" value="1"/>
</dbReference>
<feature type="domain" description="NAD-dependent epimerase/dehydratase" evidence="1">
    <location>
        <begin position="21"/>
        <end position="222"/>
    </location>
</feature>
<dbReference type="Pfam" id="PF01370">
    <property type="entry name" value="Epimerase"/>
    <property type="match status" value="1"/>
</dbReference>
<dbReference type="EMBL" id="CP032664">
    <property type="protein sequence ID" value="QQO83458.1"/>
    <property type="molecule type" value="Genomic_DNA"/>
</dbReference>
<evidence type="ECO:0000313" key="2">
    <source>
        <dbReference type="EMBL" id="QQO83458.1"/>
    </source>
</evidence>
<sequence length="284" mass="30258">MLELGLQRSRAMKHIAVWGCGWFGLPLAKELQTRGVKVCGSKRTEEGADLLRKEGMDAVTLNLAEPAPLPSLPDGCDALVLNIPPGLRRGANDYLSSLERLLPVIAASSIKRLLFISSSGVYPQSQGVVTEATSVDAPADSYSGTLAMAEQKILALANEGLKVTVIRFAGLVGPGRHPGRFLAGKKGLPGANAVVNLVHLDDCINACLQLLTAANPRAIYNLCAPCHPTRQEFYLLAAKALGLASPEFATESETGKWVDGSLICRELDFEYSYPEADSLIAACQ</sequence>
<reference evidence="2" key="1">
    <citation type="submission" date="2018-09" db="EMBL/GenBank/DDBJ databases">
        <title>Genome sequencing and analysis.</title>
        <authorList>
            <person name="Huang Y.-T."/>
        </authorList>
    </citation>
    <scope>NUCLEOTIDE SEQUENCE</scope>
    <source>
        <strain evidence="2">HIDE</strain>
    </source>
</reference>
<accession>A0A7T8EBQ3</accession>
<dbReference type="Gene3D" id="3.40.50.720">
    <property type="entry name" value="NAD(P)-binding Rossmann-like Domain"/>
    <property type="match status" value="1"/>
</dbReference>
<dbReference type="GO" id="GO:0004029">
    <property type="term" value="F:aldehyde dehydrogenase (NAD+) activity"/>
    <property type="evidence" value="ECO:0007669"/>
    <property type="project" value="TreeGrafter"/>
</dbReference>
<organism evidence="2">
    <name type="scientific">Shewanella algae</name>
    <dbReference type="NCBI Taxonomy" id="38313"/>
    <lineage>
        <taxon>Bacteria</taxon>
        <taxon>Pseudomonadati</taxon>
        <taxon>Pseudomonadota</taxon>
        <taxon>Gammaproteobacteria</taxon>
        <taxon>Alteromonadales</taxon>
        <taxon>Shewanellaceae</taxon>
        <taxon>Shewanella</taxon>
    </lineage>
</organism>
<protein>
    <submittedName>
        <fullName evidence="2">SDR family oxidoreductase</fullName>
    </submittedName>
</protein>
<evidence type="ECO:0000259" key="1">
    <source>
        <dbReference type="Pfam" id="PF01370"/>
    </source>
</evidence>
<dbReference type="InterPro" id="IPR036291">
    <property type="entry name" value="NAD(P)-bd_dom_sf"/>
</dbReference>
<dbReference type="GO" id="GO:0005737">
    <property type="term" value="C:cytoplasm"/>
    <property type="evidence" value="ECO:0007669"/>
    <property type="project" value="TreeGrafter"/>
</dbReference>